<organism evidence="7 8">
    <name type="scientific">Actinacidiphila oryziradicis</name>
    <dbReference type="NCBI Taxonomy" id="2571141"/>
    <lineage>
        <taxon>Bacteria</taxon>
        <taxon>Bacillati</taxon>
        <taxon>Actinomycetota</taxon>
        <taxon>Actinomycetes</taxon>
        <taxon>Kitasatosporales</taxon>
        <taxon>Streptomycetaceae</taxon>
        <taxon>Actinacidiphila</taxon>
    </lineage>
</organism>
<dbReference type="OrthoDB" id="4827239at2"/>
<evidence type="ECO:0000259" key="6">
    <source>
        <dbReference type="Pfam" id="PF01794"/>
    </source>
</evidence>
<feature type="transmembrane region" description="Helical" evidence="5">
    <location>
        <begin position="151"/>
        <end position="172"/>
    </location>
</feature>
<evidence type="ECO:0000256" key="2">
    <source>
        <dbReference type="ARBA" id="ARBA00022692"/>
    </source>
</evidence>
<feature type="transmembrane region" description="Helical" evidence="5">
    <location>
        <begin position="12"/>
        <end position="32"/>
    </location>
</feature>
<protein>
    <submittedName>
        <fullName evidence="7">Ferric reductase</fullName>
    </submittedName>
</protein>
<dbReference type="GO" id="GO:0016020">
    <property type="term" value="C:membrane"/>
    <property type="evidence" value="ECO:0007669"/>
    <property type="project" value="UniProtKB-SubCell"/>
</dbReference>
<keyword evidence="8" id="KW-1185">Reference proteome</keyword>
<feature type="transmembrane region" description="Helical" evidence="5">
    <location>
        <begin position="96"/>
        <end position="115"/>
    </location>
</feature>
<feature type="transmembrane region" description="Helical" evidence="5">
    <location>
        <begin position="53"/>
        <end position="76"/>
    </location>
</feature>
<evidence type="ECO:0000256" key="1">
    <source>
        <dbReference type="ARBA" id="ARBA00004141"/>
    </source>
</evidence>
<dbReference type="Pfam" id="PF01794">
    <property type="entry name" value="Ferric_reduct"/>
    <property type="match status" value="1"/>
</dbReference>
<evidence type="ECO:0000256" key="4">
    <source>
        <dbReference type="ARBA" id="ARBA00023136"/>
    </source>
</evidence>
<dbReference type="Proteomes" id="UP000305778">
    <property type="component" value="Unassembled WGS sequence"/>
</dbReference>
<keyword evidence="3 5" id="KW-1133">Transmembrane helix</keyword>
<evidence type="ECO:0000313" key="8">
    <source>
        <dbReference type="Proteomes" id="UP000305778"/>
    </source>
</evidence>
<proteinExistence type="predicted"/>
<comment type="subcellular location">
    <subcellularLocation>
        <location evidence="1">Membrane</location>
        <topology evidence="1">Multi-pass membrane protein</topology>
    </subcellularLocation>
</comment>
<dbReference type="InterPro" id="IPR013130">
    <property type="entry name" value="Fe3_Rdtase_TM_dom"/>
</dbReference>
<gene>
    <name evidence="7" type="ORF">FCI23_33685</name>
</gene>
<accession>A0A4U0S736</accession>
<comment type="caution">
    <text evidence="7">The sequence shown here is derived from an EMBL/GenBank/DDBJ whole genome shotgun (WGS) entry which is preliminary data.</text>
</comment>
<dbReference type="EMBL" id="SUMC01000044">
    <property type="protein sequence ID" value="TKA04946.1"/>
    <property type="molecule type" value="Genomic_DNA"/>
</dbReference>
<keyword evidence="2 5" id="KW-0812">Transmembrane</keyword>
<reference evidence="7 8" key="1">
    <citation type="submission" date="2019-04" db="EMBL/GenBank/DDBJ databases">
        <title>Streptomyces oryziradicis sp. nov., a novel actinomycete isolated from rhizosphere soil of rice (Oryza sativa L.).</title>
        <authorList>
            <person name="Li C."/>
        </authorList>
    </citation>
    <scope>NUCLEOTIDE SEQUENCE [LARGE SCALE GENOMIC DNA]</scope>
    <source>
        <strain evidence="7 8">NEAU-C40</strain>
    </source>
</reference>
<evidence type="ECO:0000256" key="5">
    <source>
        <dbReference type="SAM" id="Phobius"/>
    </source>
</evidence>
<keyword evidence="4 5" id="KW-0472">Membrane</keyword>
<dbReference type="AlphaFoldDB" id="A0A4U0S736"/>
<evidence type="ECO:0000256" key="3">
    <source>
        <dbReference type="ARBA" id="ARBA00022989"/>
    </source>
</evidence>
<name>A0A4U0S736_9ACTN</name>
<feature type="transmembrane region" description="Helical" evidence="5">
    <location>
        <begin position="127"/>
        <end position="145"/>
    </location>
</feature>
<feature type="domain" description="Ferric oxidoreductase" evidence="6">
    <location>
        <begin position="14"/>
        <end position="135"/>
    </location>
</feature>
<evidence type="ECO:0000313" key="7">
    <source>
        <dbReference type="EMBL" id="TKA04946.1"/>
    </source>
</evidence>
<dbReference type="RefSeq" id="WP_136727894.1">
    <property type="nucleotide sequence ID" value="NZ_SUMC01000044.1"/>
</dbReference>
<sequence length="213" mass="22493">MNDSPVLWYLNRATGVVCLVLFTLVMLLGIAVRLRGRLPGLPRFGTVWLHRDISLTAVAFLAAHIVTAAADSYVSIGLTDALVPFVSGYQPLWTGLGTVAFDLMLAVTVTSLVRVRLGRRIWRAVHWLAYASWPVAVAHGIGIGTDAGAGWALWLTMGCVAAVAVAVGVRVMKGVRDSQEQQPATILAAATARDRVPAVSAPGGSARTPRTGA</sequence>